<dbReference type="InterPro" id="IPR016155">
    <property type="entry name" value="Mopterin_synth/thiamin_S_b"/>
</dbReference>
<protein>
    <recommendedName>
        <fullName evidence="2">UPF0125 protein G3574_01530</fullName>
    </recommendedName>
</protein>
<evidence type="ECO:0000256" key="2">
    <source>
        <dbReference type="HAMAP-Rule" id="MF_00460"/>
    </source>
</evidence>
<evidence type="ECO:0000256" key="1">
    <source>
        <dbReference type="ARBA" id="ARBA00010645"/>
    </source>
</evidence>
<dbReference type="PANTHER" id="PTHR37483">
    <property type="entry name" value="UPF0125 PROTEIN RATB"/>
    <property type="match status" value="1"/>
</dbReference>
<dbReference type="HAMAP" id="MF_00460">
    <property type="entry name" value="UPF0125_RnfH"/>
    <property type="match status" value="1"/>
</dbReference>
<dbReference type="Pfam" id="PF03658">
    <property type="entry name" value="Ub-RnfH"/>
    <property type="match status" value="1"/>
</dbReference>
<comment type="similarity">
    <text evidence="1 2">Belongs to the UPF0125 (RnfH) family.</text>
</comment>
<proteinExistence type="inferred from homology"/>
<dbReference type="SUPFAM" id="SSF54285">
    <property type="entry name" value="MoaD/ThiS"/>
    <property type="match status" value="1"/>
</dbReference>
<dbReference type="InterPro" id="IPR005346">
    <property type="entry name" value="RnfH"/>
</dbReference>
<keyword evidence="4" id="KW-1185">Reference proteome</keyword>
<name>A0A6B3SGG3_9BURK</name>
<gene>
    <name evidence="3" type="ORF">G3574_01530</name>
</gene>
<dbReference type="RefSeq" id="WP_163960183.1">
    <property type="nucleotide sequence ID" value="NZ_JAAIVB010000008.1"/>
</dbReference>
<dbReference type="Gene3D" id="3.10.20.280">
    <property type="entry name" value="RnfH-like"/>
    <property type="match status" value="1"/>
</dbReference>
<dbReference type="NCBIfam" id="NF002490">
    <property type="entry name" value="PRK01777.1"/>
    <property type="match status" value="1"/>
</dbReference>
<organism evidence="3 4">
    <name type="scientific">Noviherbaspirillum galbum</name>
    <dbReference type="NCBI Taxonomy" id="2709383"/>
    <lineage>
        <taxon>Bacteria</taxon>
        <taxon>Pseudomonadati</taxon>
        <taxon>Pseudomonadota</taxon>
        <taxon>Betaproteobacteria</taxon>
        <taxon>Burkholderiales</taxon>
        <taxon>Oxalobacteraceae</taxon>
        <taxon>Noviherbaspirillum</taxon>
    </lineage>
</organism>
<comment type="caution">
    <text evidence="3">The sequence shown here is derived from an EMBL/GenBank/DDBJ whole genome shotgun (WGS) entry which is preliminary data.</text>
</comment>
<dbReference type="AlphaFoldDB" id="A0A6B3SGG3"/>
<dbReference type="EMBL" id="JAAIVB010000008">
    <property type="protein sequence ID" value="NEX59748.1"/>
    <property type="molecule type" value="Genomic_DNA"/>
</dbReference>
<dbReference type="InterPro" id="IPR037021">
    <property type="entry name" value="RnfH_sf"/>
</dbReference>
<evidence type="ECO:0000313" key="4">
    <source>
        <dbReference type="Proteomes" id="UP000482155"/>
    </source>
</evidence>
<evidence type="ECO:0000313" key="3">
    <source>
        <dbReference type="EMBL" id="NEX59748.1"/>
    </source>
</evidence>
<sequence>MAELRVQVCYARPERQILMDIMVAQGSTLRQAIDASGMLAEAPEIDLDQARVGIHGKVKTLDTVLREGDRVEIYRPLIADPMESRRRRAEKKRD</sequence>
<dbReference type="PANTHER" id="PTHR37483:SF1">
    <property type="entry name" value="UPF0125 PROTEIN RATB"/>
    <property type="match status" value="1"/>
</dbReference>
<reference evidence="3 4" key="1">
    <citation type="submission" date="2020-02" db="EMBL/GenBank/DDBJ databases">
        <authorList>
            <person name="Kim M.K."/>
        </authorList>
    </citation>
    <scope>NUCLEOTIDE SEQUENCE [LARGE SCALE GENOMIC DNA]</scope>
    <source>
        <strain evidence="3 4">17J57-3</strain>
    </source>
</reference>
<accession>A0A6B3SGG3</accession>
<dbReference type="Proteomes" id="UP000482155">
    <property type="component" value="Unassembled WGS sequence"/>
</dbReference>